<dbReference type="GeneID" id="40312262"/>
<feature type="region of interest" description="Disordered" evidence="1">
    <location>
        <begin position="368"/>
        <end position="453"/>
    </location>
</feature>
<feature type="compositionally biased region" description="Basic and acidic residues" evidence="1">
    <location>
        <begin position="390"/>
        <end position="401"/>
    </location>
</feature>
<reference evidence="3 4" key="1">
    <citation type="submission" date="2017-09" db="EMBL/GenBank/DDBJ databases">
        <title>Genome sequencing of Besnoitia besnoiti strain Bb-Ger1.</title>
        <authorList>
            <person name="Schares G."/>
            <person name="Venepally P."/>
            <person name="Lorenzi H.A."/>
        </authorList>
    </citation>
    <scope>NUCLEOTIDE SEQUENCE [LARGE SCALE GENOMIC DNA]</scope>
    <source>
        <strain evidence="3 4">Bb-Ger1</strain>
    </source>
</reference>
<sequence length="880" mass="92929">MPSLELQQLVAVEEAPGHELLHVKGVIFSCANLTFVCTSLMYPAMPSRVVGPFKGAVMDKATLRQKNGAVRVAGGERGHKHGRVEVYLCIAASIQAVISLSPLYRMASLYTFAGTRTAYTLGSVEAPARYEADEATAQLHRMVMESPLLPPVIDFCVPSRPVVNSFRQFWFAPGDGPTRNLQRRLQTVNVVNEAIVSMRNIEESLRSPTYSGPGHPPESIQALFGEDEAHLGQTLQNMQQAFADMEATSVLIRSPAYWGQMRKTVFGDVAHEVLCESDQHESPHPTVPAKVQPLSEPAAGAAIKEDSLADSSASTLKPVPGGYEERRRSIRIGAAIQSSKVLKLFLACICLFAASLLRFSKCVAGAGNGADGPLTQGSRRRRLAAGGPPDGHEHSLEEECKQLTTGGLSGGAQSTASNATGGEPSSTSEGGTPIYSAGEQGAGSVALPDLDNDEPTREMLDLLEDAEKAADVVGDLTNITQALQSVLYGPEDIPLDLVLSTSAEQAGLLRDALNRLSALLPSLQRIFTLLADPGNRGHPREKLFARAEFDMKLLSRALYDALADARVYTHLARPPLGTPGGSLVPANSGDKQVAVEGAGGVHVSEEVPVAGTDASEGSRVSVHEKQQTAAAGVVGRRKVFVAAALVASISFMAAVLLYKYVRCVKDRKARRASGLLRRRLAAAGEGESPDDDDVKKACAAAVVWGFGSEEEAGAAGGGEEDDGGDGSTATLVKRVELVRVALESTLPDGESPMSPAAAVEALEALVLNMEDIVEALEQLVYLLEAGVSQVAAGGGSHDWSEGASGPTADLAANISELTGALTRLAEVYDRCRDTYAEITGLTLRSFPLFEHRASLLNGARQLHITVYQGSGDAGSTSDAE</sequence>
<dbReference type="EMBL" id="NWUJ01000007">
    <property type="protein sequence ID" value="PFH34184.1"/>
    <property type="molecule type" value="Genomic_DNA"/>
</dbReference>
<evidence type="ECO:0000313" key="3">
    <source>
        <dbReference type="EMBL" id="PFH34184.1"/>
    </source>
</evidence>
<proteinExistence type="predicted"/>
<dbReference type="RefSeq" id="XP_029218193.1">
    <property type="nucleotide sequence ID" value="XM_029365709.1"/>
</dbReference>
<dbReference type="AlphaFoldDB" id="A0A2A9MAG1"/>
<evidence type="ECO:0008006" key="5">
    <source>
        <dbReference type="Google" id="ProtNLM"/>
    </source>
</evidence>
<feature type="compositionally biased region" description="Low complexity" evidence="1">
    <location>
        <begin position="420"/>
        <end position="433"/>
    </location>
</feature>
<keyword evidence="2" id="KW-0472">Membrane</keyword>
<keyword evidence="2" id="KW-0812">Transmembrane</keyword>
<name>A0A2A9MAG1_BESBE</name>
<keyword evidence="2" id="KW-1133">Transmembrane helix</keyword>
<dbReference type="Proteomes" id="UP000224006">
    <property type="component" value="Unassembled WGS sequence"/>
</dbReference>
<evidence type="ECO:0000313" key="4">
    <source>
        <dbReference type="Proteomes" id="UP000224006"/>
    </source>
</evidence>
<gene>
    <name evidence="3" type="ORF">BESB_073360</name>
</gene>
<evidence type="ECO:0000256" key="1">
    <source>
        <dbReference type="SAM" id="MobiDB-lite"/>
    </source>
</evidence>
<keyword evidence="4" id="KW-1185">Reference proteome</keyword>
<dbReference type="VEuPathDB" id="ToxoDB:BESB_073360"/>
<evidence type="ECO:0000256" key="2">
    <source>
        <dbReference type="SAM" id="Phobius"/>
    </source>
</evidence>
<comment type="caution">
    <text evidence="3">The sequence shown here is derived from an EMBL/GenBank/DDBJ whole genome shotgun (WGS) entry which is preliminary data.</text>
</comment>
<dbReference type="KEGG" id="bbes:BESB_073360"/>
<protein>
    <recommendedName>
        <fullName evidence="5">Transmembrane protein</fullName>
    </recommendedName>
</protein>
<organism evidence="3 4">
    <name type="scientific">Besnoitia besnoiti</name>
    <name type="common">Apicomplexan protozoan</name>
    <dbReference type="NCBI Taxonomy" id="94643"/>
    <lineage>
        <taxon>Eukaryota</taxon>
        <taxon>Sar</taxon>
        <taxon>Alveolata</taxon>
        <taxon>Apicomplexa</taxon>
        <taxon>Conoidasida</taxon>
        <taxon>Coccidia</taxon>
        <taxon>Eucoccidiorida</taxon>
        <taxon>Eimeriorina</taxon>
        <taxon>Sarcocystidae</taxon>
        <taxon>Besnoitia</taxon>
    </lineage>
</organism>
<feature type="compositionally biased region" description="Polar residues" evidence="1">
    <location>
        <begin position="402"/>
        <end position="419"/>
    </location>
</feature>
<accession>A0A2A9MAG1</accession>
<feature type="transmembrane region" description="Helical" evidence="2">
    <location>
        <begin position="639"/>
        <end position="661"/>
    </location>
</feature>